<protein>
    <submittedName>
        <fullName evidence="1">Uncharacterized protein</fullName>
    </submittedName>
</protein>
<sequence>MKSTDANKERVDFATPLHAGKEKEMYAKDVLCSFGKSGSMFVKFRNEWTICSVSFLRTGYVSSGVDERKANKRHAAYTRLNDWLLKNIPATEDALMQTQVVFGPSGSYFAMCGDRMTYSGIPKQLRHELDRCSVSGLGKPTCIALGVKSTYVALWSSGVASWSLGTKDKLYPSLHPSAWKGDARPAFVALSPIKEGLYFTQTVKGQIYYGVRGQQPKQLFSLAMKYMQNRAREDRKTFKVAMSLHTGKQLKASKRMGITPRSKFDMVENCKKLFL</sequence>
<reference evidence="1" key="1">
    <citation type="submission" date="2024-09" db="EMBL/GenBank/DDBJ databases">
        <title>Black Yeasts Isolated from many extreme environments.</title>
        <authorList>
            <person name="Coleine C."/>
            <person name="Stajich J.E."/>
            <person name="Selbmann L."/>
        </authorList>
    </citation>
    <scope>NUCLEOTIDE SEQUENCE</scope>
    <source>
        <strain evidence="1">CCFEE 5737</strain>
    </source>
</reference>
<comment type="caution">
    <text evidence="1">The sequence shown here is derived from an EMBL/GenBank/DDBJ whole genome shotgun (WGS) entry which is preliminary data.</text>
</comment>
<organism evidence="1 2">
    <name type="scientific">Coniosporium uncinatum</name>
    <dbReference type="NCBI Taxonomy" id="93489"/>
    <lineage>
        <taxon>Eukaryota</taxon>
        <taxon>Fungi</taxon>
        <taxon>Dikarya</taxon>
        <taxon>Ascomycota</taxon>
        <taxon>Pezizomycotina</taxon>
        <taxon>Dothideomycetes</taxon>
        <taxon>Dothideomycetes incertae sedis</taxon>
        <taxon>Coniosporium</taxon>
    </lineage>
</organism>
<dbReference type="Proteomes" id="UP001186974">
    <property type="component" value="Unassembled WGS sequence"/>
</dbReference>
<evidence type="ECO:0000313" key="1">
    <source>
        <dbReference type="EMBL" id="KAK3060359.1"/>
    </source>
</evidence>
<dbReference type="EMBL" id="JAWDJW010008633">
    <property type="protein sequence ID" value="KAK3060359.1"/>
    <property type="molecule type" value="Genomic_DNA"/>
</dbReference>
<name>A0ACC3D181_9PEZI</name>
<evidence type="ECO:0000313" key="2">
    <source>
        <dbReference type="Proteomes" id="UP001186974"/>
    </source>
</evidence>
<gene>
    <name evidence="1" type="ORF">LTS18_008712</name>
</gene>
<accession>A0ACC3D181</accession>
<keyword evidence="2" id="KW-1185">Reference proteome</keyword>
<proteinExistence type="predicted"/>